<comment type="similarity">
    <text evidence="2">Belongs to the multi antimicrobial extrusion (MATE) (TC 2.A.66.1) family.</text>
</comment>
<name>H1UWR6_COLHI</name>
<dbReference type="GO" id="GO:1990961">
    <property type="term" value="P:xenobiotic detoxification by transmembrane export across the plasma membrane"/>
    <property type="evidence" value="ECO:0007669"/>
    <property type="project" value="InterPro"/>
</dbReference>
<accession>H1UWR6</accession>
<feature type="transmembrane region" description="Helical" evidence="6">
    <location>
        <begin position="308"/>
        <end position="333"/>
    </location>
</feature>
<dbReference type="Proteomes" id="UP000007174">
    <property type="component" value="Unassembled WGS sequence"/>
</dbReference>
<dbReference type="VEuPathDB" id="FungiDB:CH63R_13449"/>
<keyword evidence="4 6" id="KW-1133">Transmembrane helix</keyword>
<feature type="transmembrane region" description="Helical" evidence="6">
    <location>
        <begin position="354"/>
        <end position="376"/>
    </location>
</feature>
<keyword evidence="5 6" id="KW-0472">Membrane</keyword>
<feature type="transmembrane region" description="Helical" evidence="6">
    <location>
        <begin position="110"/>
        <end position="129"/>
    </location>
</feature>
<feature type="transmembrane region" description="Helical" evidence="6">
    <location>
        <begin position="235"/>
        <end position="257"/>
    </location>
</feature>
<protein>
    <submittedName>
        <fullName evidence="7">MatE family transporter</fullName>
    </submittedName>
</protein>
<feature type="transmembrane region" description="Helical" evidence="6">
    <location>
        <begin position="193"/>
        <end position="215"/>
    </location>
</feature>
<dbReference type="Pfam" id="PF01554">
    <property type="entry name" value="MatE"/>
    <property type="match status" value="2"/>
</dbReference>
<dbReference type="EMBL" id="CACQ02000418">
    <property type="protein sequence ID" value="CCF32417.1"/>
    <property type="molecule type" value="Genomic_DNA"/>
</dbReference>
<proteinExistence type="inferred from homology"/>
<evidence type="ECO:0000256" key="2">
    <source>
        <dbReference type="ARBA" id="ARBA00010199"/>
    </source>
</evidence>
<dbReference type="GO" id="GO:0016020">
    <property type="term" value="C:membrane"/>
    <property type="evidence" value="ECO:0007669"/>
    <property type="project" value="UniProtKB-SubCell"/>
</dbReference>
<dbReference type="HOGENOM" id="CLU_012893_1_2_1"/>
<feature type="transmembrane region" description="Helical" evidence="6">
    <location>
        <begin position="382"/>
        <end position="406"/>
    </location>
</feature>
<gene>
    <name evidence="7" type="ORF">CH063_04813</name>
</gene>
<comment type="subcellular location">
    <subcellularLocation>
        <location evidence="1">Membrane</location>
        <topology evidence="1">Multi-pass membrane protein</topology>
    </subcellularLocation>
</comment>
<dbReference type="STRING" id="759273.H1UWR6"/>
<dbReference type="AlphaFoldDB" id="H1UWR6"/>
<evidence type="ECO:0000256" key="4">
    <source>
        <dbReference type="ARBA" id="ARBA00022989"/>
    </source>
</evidence>
<dbReference type="InterPro" id="IPR002528">
    <property type="entry name" value="MATE_fam"/>
</dbReference>
<dbReference type="InterPro" id="IPR045069">
    <property type="entry name" value="MATE_euk"/>
</dbReference>
<dbReference type="GO" id="GO:0042910">
    <property type="term" value="F:xenobiotic transmembrane transporter activity"/>
    <property type="evidence" value="ECO:0007669"/>
    <property type="project" value="InterPro"/>
</dbReference>
<sequence>MPDEAGCSRYVTIERDALTEIENRFIQILLILKDFFYEKVLLIFYNSVSLRPVMAGAHFVAWSQAPCGPMNIRSTLPSKHQFYAQDQTQLRRIQPANMDLRLLQESKAELQEAILLIRFSLPVIAAYLVQNSFQTISMMLVGQFYPESLSVAAFSYMFSTCTGWLIGMGGLTALDTLASTAFTGCDKHYTGILLQRATIVLSLLYIPVAVIWVYAEPLFVALGQDKKYLQAQGMVQPATYILLITSPISAALYYWFIQFSDFGVMGAPVATDIGFWLSFFGLLSYTRFVKGYECWSGWNRRCLEKLPAFARLACFGFVHLGTEFWAFEIVALVAGRLGPLSLASQSVLMTADQVLVTIPFGIGVATSIRVGGLLGLRDKTTIIRSVIVAIFLTLGVATSVMIVLIASRSRFAAIFTPDETAISYTARILPWVGLFQIFDGLNGSCGGSLRGIGKQNLGATINGVTSGTHLWAPPTFGHPKNASTP</sequence>
<evidence type="ECO:0000313" key="8">
    <source>
        <dbReference type="Proteomes" id="UP000007174"/>
    </source>
</evidence>
<dbReference type="CDD" id="cd13132">
    <property type="entry name" value="MATE_eukaryotic"/>
    <property type="match status" value="1"/>
</dbReference>
<organism evidence="7 8">
    <name type="scientific">Colletotrichum higginsianum (strain IMI 349063)</name>
    <name type="common">Crucifer anthracnose fungus</name>
    <dbReference type="NCBI Taxonomy" id="759273"/>
    <lineage>
        <taxon>Eukaryota</taxon>
        <taxon>Fungi</taxon>
        <taxon>Dikarya</taxon>
        <taxon>Ascomycota</taxon>
        <taxon>Pezizomycotina</taxon>
        <taxon>Sordariomycetes</taxon>
        <taxon>Hypocreomycetidae</taxon>
        <taxon>Glomerellales</taxon>
        <taxon>Glomerellaceae</taxon>
        <taxon>Colletotrichum</taxon>
        <taxon>Colletotrichum destructivum species complex</taxon>
    </lineage>
</organism>
<reference evidence="8" key="1">
    <citation type="journal article" date="2012" name="Nat. Genet.">
        <title>Lifestyle transitions in plant pathogenic Colletotrichum fungi deciphered by genome and transcriptome analyses.</title>
        <authorList>
            <person name="O'Connell R.J."/>
            <person name="Thon M.R."/>
            <person name="Hacquard S."/>
            <person name="Amyotte S.G."/>
            <person name="Kleemann J."/>
            <person name="Torres M.F."/>
            <person name="Damm U."/>
            <person name="Buiate E.A."/>
            <person name="Epstein L."/>
            <person name="Alkan N."/>
            <person name="Altmueller J."/>
            <person name="Alvarado-Balderrama L."/>
            <person name="Bauser C.A."/>
            <person name="Becker C."/>
            <person name="Birren B.W."/>
            <person name="Chen Z."/>
            <person name="Choi J."/>
            <person name="Crouch J.A."/>
            <person name="Duvick J.P."/>
            <person name="Farman M.A."/>
            <person name="Gan P."/>
            <person name="Heiman D."/>
            <person name="Henrissat B."/>
            <person name="Howard R.J."/>
            <person name="Kabbage M."/>
            <person name="Koch C."/>
            <person name="Kracher B."/>
            <person name="Kubo Y."/>
            <person name="Law A.D."/>
            <person name="Lebrun M.-H."/>
            <person name="Lee Y.-H."/>
            <person name="Miyara I."/>
            <person name="Moore N."/>
            <person name="Neumann U."/>
            <person name="Nordstroem K."/>
            <person name="Panaccione D.G."/>
            <person name="Panstruga R."/>
            <person name="Place M."/>
            <person name="Proctor R.H."/>
            <person name="Prusky D."/>
            <person name="Rech G."/>
            <person name="Reinhardt R."/>
            <person name="Rollins J.A."/>
            <person name="Rounsley S."/>
            <person name="Schardl C.L."/>
            <person name="Schwartz D.C."/>
            <person name="Shenoy N."/>
            <person name="Shirasu K."/>
            <person name="Sikhakolli U.R."/>
            <person name="Stueber K."/>
            <person name="Sukno S.A."/>
            <person name="Sweigard J.A."/>
            <person name="Takano Y."/>
            <person name="Takahara H."/>
            <person name="Trail F."/>
            <person name="van der Does H.C."/>
            <person name="Voll L.M."/>
            <person name="Will I."/>
            <person name="Young S."/>
            <person name="Zeng Q."/>
            <person name="Zhang J."/>
            <person name="Zhou S."/>
            <person name="Dickman M.B."/>
            <person name="Schulze-Lefert P."/>
            <person name="Ver Loren van Themaat E."/>
            <person name="Ma L.-J."/>
            <person name="Vaillancourt L.J."/>
        </authorList>
    </citation>
    <scope>NUCLEOTIDE SEQUENCE [LARGE SCALE GENOMIC DNA]</scope>
    <source>
        <strain evidence="8">IMI 349063</strain>
    </source>
</reference>
<keyword evidence="3 6" id="KW-0812">Transmembrane</keyword>
<dbReference type="GO" id="GO:0015297">
    <property type="term" value="F:antiporter activity"/>
    <property type="evidence" value="ECO:0007669"/>
    <property type="project" value="InterPro"/>
</dbReference>
<feature type="transmembrane region" description="Helical" evidence="6">
    <location>
        <begin position="149"/>
        <end position="172"/>
    </location>
</feature>
<dbReference type="eggNOG" id="KOG1347">
    <property type="taxonomic scope" value="Eukaryota"/>
</dbReference>
<evidence type="ECO:0000313" key="7">
    <source>
        <dbReference type="EMBL" id="CCF32417.1"/>
    </source>
</evidence>
<evidence type="ECO:0000256" key="5">
    <source>
        <dbReference type="ARBA" id="ARBA00023136"/>
    </source>
</evidence>
<dbReference type="PANTHER" id="PTHR11206">
    <property type="entry name" value="MULTIDRUG RESISTANCE PROTEIN"/>
    <property type="match status" value="1"/>
</dbReference>
<evidence type="ECO:0000256" key="6">
    <source>
        <dbReference type="SAM" id="Phobius"/>
    </source>
</evidence>
<evidence type="ECO:0000256" key="3">
    <source>
        <dbReference type="ARBA" id="ARBA00022692"/>
    </source>
</evidence>
<evidence type="ECO:0000256" key="1">
    <source>
        <dbReference type="ARBA" id="ARBA00004141"/>
    </source>
</evidence>